<dbReference type="Pfam" id="PF20710">
    <property type="entry name" value="DUF6824"/>
    <property type="match status" value="1"/>
</dbReference>
<feature type="compositionally biased region" description="Basic residues" evidence="1">
    <location>
        <begin position="110"/>
        <end position="128"/>
    </location>
</feature>
<evidence type="ECO:0000259" key="2">
    <source>
        <dbReference type="Pfam" id="PF20710"/>
    </source>
</evidence>
<dbReference type="AlphaFoldDB" id="A0AAD2FTL5"/>
<dbReference type="Proteomes" id="UP001295423">
    <property type="component" value="Unassembled WGS sequence"/>
</dbReference>
<accession>A0AAD2FTL5</accession>
<dbReference type="EMBL" id="CAKOGP040001814">
    <property type="protein sequence ID" value="CAJ1952863.1"/>
    <property type="molecule type" value="Genomic_DNA"/>
</dbReference>
<dbReference type="EMBL" id="CAKOGP040001814">
    <property type="protein sequence ID" value="CAJ1952859.1"/>
    <property type="molecule type" value="Genomic_DNA"/>
</dbReference>
<protein>
    <recommendedName>
        <fullName evidence="2">DUF6824 domain-containing protein</fullName>
    </recommendedName>
</protein>
<dbReference type="InterPro" id="IPR049227">
    <property type="entry name" value="DUF6824"/>
</dbReference>
<feature type="region of interest" description="Disordered" evidence="1">
    <location>
        <begin position="102"/>
        <end position="140"/>
    </location>
</feature>
<gene>
    <name evidence="3" type="ORF">CYCCA115_LOCUS13752</name>
    <name evidence="4" type="ORF">CYCCA115_LOCUS13754</name>
</gene>
<name>A0AAD2FTL5_9STRA</name>
<evidence type="ECO:0000313" key="5">
    <source>
        <dbReference type="Proteomes" id="UP001295423"/>
    </source>
</evidence>
<organism evidence="4 5">
    <name type="scientific">Cylindrotheca closterium</name>
    <dbReference type="NCBI Taxonomy" id="2856"/>
    <lineage>
        <taxon>Eukaryota</taxon>
        <taxon>Sar</taxon>
        <taxon>Stramenopiles</taxon>
        <taxon>Ochrophyta</taxon>
        <taxon>Bacillariophyta</taxon>
        <taxon>Bacillariophyceae</taxon>
        <taxon>Bacillariophycidae</taxon>
        <taxon>Bacillariales</taxon>
        <taxon>Bacillariaceae</taxon>
        <taxon>Cylindrotheca</taxon>
    </lineage>
</organism>
<comment type="caution">
    <text evidence="4">The sequence shown here is derived from an EMBL/GenBank/DDBJ whole genome shotgun (WGS) entry which is preliminary data.</text>
</comment>
<evidence type="ECO:0000256" key="1">
    <source>
        <dbReference type="SAM" id="MobiDB-lite"/>
    </source>
</evidence>
<reference evidence="4" key="1">
    <citation type="submission" date="2023-08" db="EMBL/GenBank/DDBJ databases">
        <authorList>
            <person name="Audoor S."/>
            <person name="Bilcke G."/>
        </authorList>
    </citation>
    <scope>NUCLEOTIDE SEQUENCE</scope>
</reference>
<evidence type="ECO:0000313" key="4">
    <source>
        <dbReference type="EMBL" id="CAJ1952863.1"/>
    </source>
</evidence>
<proteinExistence type="predicted"/>
<sequence length="262" mass="29245">MTINFESSTMCLSNDDMMHSIDGSALIIDETELESLLLDLPPLDDCNDGEGQSCDVEIEIDSIPLDEITQGDGNEALVEYASALCSCFLSNDAAPIQDVNRIQEMPYQTKNKKTKKSQRTNKKTKKSKAGSGKKTTAKRKMVPKIKCTTTVTHLCPERDVVFGRGGHAVHNPGNGFLLEAVKIHSPKYKSLGKDKDGKVEKKHIVQLVAAMVEARGGRFLLRQQKDAPWQEASEQKVHEKIRHMLRDQPHPLKHSRRCTILL</sequence>
<feature type="domain" description="DUF6824" evidence="2">
    <location>
        <begin position="159"/>
        <end position="247"/>
    </location>
</feature>
<evidence type="ECO:0000313" key="3">
    <source>
        <dbReference type="EMBL" id="CAJ1952859.1"/>
    </source>
</evidence>
<keyword evidence="5" id="KW-1185">Reference proteome</keyword>